<dbReference type="InterPro" id="IPR005158">
    <property type="entry name" value="BTAD"/>
</dbReference>
<feature type="region of interest" description="Disordered" evidence="5">
    <location>
        <begin position="724"/>
        <end position="753"/>
    </location>
</feature>
<keyword evidence="3 7" id="KW-0238">DNA-binding</keyword>
<feature type="domain" description="Bacterial transcriptional activator" evidence="6">
    <location>
        <begin position="64"/>
        <end position="209"/>
    </location>
</feature>
<name>A0A2P8HR28_SACCR</name>
<dbReference type="PANTHER" id="PTHR35807">
    <property type="entry name" value="TRANSCRIPTIONAL REGULATOR REDD-RELATED"/>
    <property type="match status" value="1"/>
</dbReference>
<dbReference type="InterPro" id="IPR027417">
    <property type="entry name" value="P-loop_NTPase"/>
</dbReference>
<keyword evidence="2" id="KW-0805">Transcription regulation</keyword>
<dbReference type="OrthoDB" id="4336084at2"/>
<evidence type="ECO:0000313" key="8">
    <source>
        <dbReference type="Proteomes" id="UP000241118"/>
    </source>
</evidence>
<dbReference type="InterPro" id="IPR029787">
    <property type="entry name" value="Nucleotide_cyclase"/>
</dbReference>
<evidence type="ECO:0000256" key="3">
    <source>
        <dbReference type="ARBA" id="ARBA00023125"/>
    </source>
</evidence>
<dbReference type="SUPFAM" id="SSF48452">
    <property type="entry name" value="TPR-like"/>
    <property type="match status" value="1"/>
</dbReference>
<organism evidence="7 8">
    <name type="scientific">Saccharothrix carnea</name>
    <dbReference type="NCBI Taxonomy" id="1280637"/>
    <lineage>
        <taxon>Bacteria</taxon>
        <taxon>Bacillati</taxon>
        <taxon>Actinomycetota</taxon>
        <taxon>Actinomycetes</taxon>
        <taxon>Pseudonocardiales</taxon>
        <taxon>Pseudonocardiaceae</taxon>
        <taxon>Saccharothrix</taxon>
    </lineage>
</organism>
<evidence type="ECO:0000256" key="4">
    <source>
        <dbReference type="ARBA" id="ARBA00023163"/>
    </source>
</evidence>
<dbReference type="SUPFAM" id="SSF52540">
    <property type="entry name" value="P-loop containing nucleoside triphosphate hydrolases"/>
    <property type="match status" value="1"/>
</dbReference>
<dbReference type="CDD" id="cd15831">
    <property type="entry name" value="BTAD"/>
    <property type="match status" value="1"/>
</dbReference>
<dbReference type="EMBL" id="PYAX01000024">
    <property type="protein sequence ID" value="PSL48632.1"/>
    <property type="molecule type" value="Genomic_DNA"/>
</dbReference>
<evidence type="ECO:0000256" key="1">
    <source>
        <dbReference type="ARBA" id="ARBA00005820"/>
    </source>
</evidence>
<evidence type="ECO:0000256" key="5">
    <source>
        <dbReference type="SAM" id="MobiDB-lite"/>
    </source>
</evidence>
<dbReference type="Gene3D" id="3.40.50.300">
    <property type="entry name" value="P-loop containing nucleotide triphosphate hydrolases"/>
    <property type="match status" value="1"/>
</dbReference>
<reference evidence="7 8" key="1">
    <citation type="submission" date="2018-03" db="EMBL/GenBank/DDBJ databases">
        <title>Genomic Encyclopedia of Type Strains, Phase III (KMG-III): the genomes of soil and plant-associated and newly described type strains.</title>
        <authorList>
            <person name="Whitman W."/>
        </authorList>
    </citation>
    <scope>NUCLEOTIDE SEQUENCE [LARGE SCALE GENOMIC DNA]</scope>
    <source>
        <strain evidence="7 8">CGMCC 4.7097</strain>
    </source>
</reference>
<dbReference type="AlphaFoldDB" id="A0A2P8HR28"/>
<dbReference type="SMART" id="SM01043">
    <property type="entry name" value="BTAD"/>
    <property type="match status" value="1"/>
</dbReference>
<dbReference type="Pfam" id="PF13191">
    <property type="entry name" value="AAA_16"/>
    <property type="match status" value="1"/>
</dbReference>
<dbReference type="InterPro" id="IPR011990">
    <property type="entry name" value="TPR-like_helical_dom_sf"/>
</dbReference>
<gene>
    <name evidence="7" type="ORF">B0I31_12419</name>
</gene>
<proteinExistence type="inferred from homology"/>
<evidence type="ECO:0000313" key="7">
    <source>
        <dbReference type="EMBL" id="PSL48632.1"/>
    </source>
</evidence>
<dbReference type="Gene3D" id="1.10.10.10">
    <property type="entry name" value="Winged helix-like DNA-binding domain superfamily/Winged helix DNA-binding domain"/>
    <property type="match status" value="1"/>
</dbReference>
<dbReference type="Pfam" id="PF03704">
    <property type="entry name" value="BTAD"/>
    <property type="match status" value="1"/>
</dbReference>
<dbReference type="PANTHER" id="PTHR35807:SF1">
    <property type="entry name" value="TRANSCRIPTIONAL REGULATOR REDD"/>
    <property type="match status" value="1"/>
</dbReference>
<dbReference type="FunFam" id="1.25.40.10:FF:000222">
    <property type="entry name" value="SARP family transcriptional regulator"/>
    <property type="match status" value="1"/>
</dbReference>
<dbReference type="SUPFAM" id="SSF55073">
    <property type="entry name" value="Nucleotide cyclase"/>
    <property type="match status" value="1"/>
</dbReference>
<dbReference type="InterPro" id="IPR041664">
    <property type="entry name" value="AAA_16"/>
</dbReference>
<dbReference type="InterPro" id="IPR036388">
    <property type="entry name" value="WH-like_DNA-bd_sf"/>
</dbReference>
<dbReference type="Gene3D" id="3.30.70.1230">
    <property type="entry name" value="Nucleotide cyclase"/>
    <property type="match status" value="1"/>
</dbReference>
<comment type="similarity">
    <text evidence="1">Belongs to the AfsR/DnrI/RedD regulatory family.</text>
</comment>
<evidence type="ECO:0000256" key="2">
    <source>
        <dbReference type="ARBA" id="ARBA00023015"/>
    </source>
</evidence>
<sequence>MATSQLMRALWRSENLPSSARKILQNAVWALRHGVLDESSGSDKSAALLTQKPGYLLRVDPDQVDLHRFTSEVDRGRSLLASGSPEEAAAVLGEALALWRGPALADLVEIGVNWPELTAVQNARLDATEDYFEAELACGRHQAVLCDLETLVEAEPLRERLCGQLMLALYRSGRQADALHAYARARSVMVDQFGLEPGSALQKLQHEILNHDPALAAPTAPKPVVAALRPADLRLAETVDLGCVPDLALPAEREPVLPVVPVVPVVPRQRSVTADRRHVSVLLVRAVLDPDGDDLGPAEVDGALETATAAIREEAAAFDGKVAASIGSLSLVVFGVPERREDDATSAVRAALRIRERLGASTGHGRRLTLQLAVATGNAVVRYEPGRDDSVRTVTGGLLEECEYLLFDTPAGGIRVCDETHRSAASAIAFGRANDERGWLVTGEWPDRATVPAEAPVARERELQTLYGLLESVRHRAEPRLVTVLGEAGVGKTRLIAEFRRRFAAQPELVRFLVARTPPLARDSVAAVQASLLSSYCGIRRDDSTAVAQAKLGKTVSRLAVAEEEREWLLAELGLLLDRESGPVSGPGTRAAWRRLLEAVATRRPLVLVIEDLHLGEDALVDFVEELADPSWSVPLLVLVTARPELTQRRPAWGGGERHGVTITLDLLSDGTIDHLLDSLLANMDGQFRDIVDGLFSALPATLREEPTVRRRYVRWLLASGCTAGDSGESGESCEDEAALGYDGSASSVSTGG</sequence>
<dbReference type="GO" id="GO:0003677">
    <property type="term" value="F:DNA binding"/>
    <property type="evidence" value="ECO:0007669"/>
    <property type="project" value="UniProtKB-KW"/>
</dbReference>
<keyword evidence="8" id="KW-1185">Reference proteome</keyword>
<dbReference type="InterPro" id="IPR051677">
    <property type="entry name" value="AfsR-DnrI-RedD_regulator"/>
</dbReference>
<accession>A0A2P8HR28</accession>
<dbReference type="Proteomes" id="UP000241118">
    <property type="component" value="Unassembled WGS sequence"/>
</dbReference>
<dbReference type="RefSeq" id="WP_106620141.1">
    <property type="nucleotide sequence ID" value="NZ_PYAX01000024.1"/>
</dbReference>
<comment type="caution">
    <text evidence="7">The sequence shown here is derived from an EMBL/GenBank/DDBJ whole genome shotgun (WGS) entry which is preliminary data.</text>
</comment>
<protein>
    <submittedName>
        <fullName evidence="7">DNA-binding SARP family transcriptional activator</fullName>
    </submittedName>
</protein>
<dbReference type="Gene3D" id="1.25.40.10">
    <property type="entry name" value="Tetratricopeptide repeat domain"/>
    <property type="match status" value="1"/>
</dbReference>
<keyword evidence="4" id="KW-0804">Transcription</keyword>
<dbReference type="GO" id="GO:0006355">
    <property type="term" value="P:regulation of DNA-templated transcription"/>
    <property type="evidence" value="ECO:0007669"/>
    <property type="project" value="TreeGrafter"/>
</dbReference>
<evidence type="ECO:0000259" key="6">
    <source>
        <dbReference type="SMART" id="SM01043"/>
    </source>
</evidence>